<dbReference type="CDD" id="cd05380">
    <property type="entry name" value="CAP_euk"/>
    <property type="match status" value="1"/>
</dbReference>
<accession>A0A5K3FEP7</accession>
<feature type="domain" description="SCP" evidence="3">
    <location>
        <begin position="22"/>
        <end position="167"/>
    </location>
</feature>
<dbReference type="WBParaSite" id="MCU_007567-RA">
    <property type="protein sequence ID" value="MCU_007567-RA"/>
    <property type="gene ID" value="MCU_007567"/>
</dbReference>
<evidence type="ECO:0000259" key="3">
    <source>
        <dbReference type="SMART" id="SM00198"/>
    </source>
</evidence>
<dbReference type="Pfam" id="PF00188">
    <property type="entry name" value="CAP"/>
    <property type="match status" value="1"/>
</dbReference>
<dbReference type="PRINTS" id="PR00837">
    <property type="entry name" value="V5TPXLIKE"/>
</dbReference>
<evidence type="ECO:0000256" key="1">
    <source>
        <dbReference type="SAM" id="MobiDB-lite"/>
    </source>
</evidence>
<dbReference type="InterPro" id="IPR002413">
    <property type="entry name" value="V5_allergen-like"/>
</dbReference>
<feature type="compositionally biased region" description="Basic and acidic residues" evidence="1">
    <location>
        <begin position="196"/>
        <end position="219"/>
    </location>
</feature>
<dbReference type="InterPro" id="IPR018244">
    <property type="entry name" value="Allrgn_V5/Tpx1_CS"/>
</dbReference>
<sequence>MKSLACILTLIWHVLANEAHQKNRDNILYFHNCARENVQPPASNMRKMNYSAEMERLAFDWVRRCRNEHPDPEIYPQFKGTGQNLALMQIDSPDWVTMAQIWYDEVTGYDYASDRCRGDCGHYKQMVWATSHEVGCAAYRCDSLNPEWNPPAYLLACQYKPQGNFVGTRPYESGRSCSRCPEGSVCERNLCVTRPPDTHERPADSENPTDSEKPIDRTRPSARCLPRRLGRAPLDP</sequence>
<dbReference type="GO" id="GO:0005576">
    <property type="term" value="C:extracellular region"/>
    <property type="evidence" value="ECO:0007669"/>
    <property type="project" value="InterPro"/>
</dbReference>
<feature type="signal peptide" evidence="2">
    <location>
        <begin position="1"/>
        <end position="16"/>
    </location>
</feature>
<evidence type="ECO:0000256" key="2">
    <source>
        <dbReference type="SAM" id="SignalP"/>
    </source>
</evidence>
<name>A0A5K3FEP7_MESCO</name>
<feature type="region of interest" description="Disordered" evidence="1">
    <location>
        <begin position="195"/>
        <end position="236"/>
    </location>
</feature>
<dbReference type="InterPro" id="IPR001283">
    <property type="entry name" value="CRISP-related"/>
</dbReference>
<dbReference type="PANTHER" id="PTHR10334">
    <property type="entry name" value="CYSTEINE-RICH SECRETORY PROTEIN-RELATED"/>
    <property type="match status" value="1"/>
</dbReference>
<feature type="chain" id="PRO_5024349170" evidence="2">
    <location>
        <begin position="17"/>
        <end position="236"/>
    </location>
</feature>
<dbReference type="AlphaFoldDB" id="A0A5K3FEP7"/>
<evidence type="ECO:0000313" key="4">
    <source>
        <dbReference type="WBParaSite" id="MCU_007567-RA"/>
    </source>
</evidence>
<dbReference type="Gene3D" id="3.40.33.10">
    <property type="entry name" value="CAP"/>
    <property type="match status" value="1"/>
</dbReference>
<dbReference type="SMART" id="SM00198">
    <property type="entry name" value="SCP"/>
    <property type="match status" value="1"/>
</dbReference>
<protein>
    <submittedName>
        <fullName evidence="4">SCP domain-containing protein</fullName>
    </submittedName>
</protein>
<reference evidence="4" key="1">
    <citation type="submission" date="2019-11" db="UniProtKB">
        <authorList>
            <consortium name="WormBaseParasite"/>
        </authorList>
    </citation>
    <scope>IDENTIFICATION</scope>
</reference>
<dbReference type="PRINTS" id="PR00838">
    <property type="entry name" value="V5ALLERGEN"/>
</dbReference>
<dbReference type="InterPro" id="IPR014044">
    <property type="entry name" value="CAP_dom"/>
</dbReference>
<proteinExistence type="predicted"/>
<keyword evidence="2" id="KW-0732">Signal</keyword>
<dbReference type="SUPFAM" id="SSF55797">
    <property type="entry name" value="PR-1-like"/>
    <property type="match status" value="1"/>
</dbReference>
<dbReference type="PROSITE" id="PS01010">
    <property type="entry name" value="CRISP_2"/>
    <property type="match status" value="1"/>
</dbReference>
<organism evidence="4">
    <name type="scientific">Mesocestoides corti</name>
    <name type="common">Flatworm</name>
    <dbReference type="NCBI Taxonomy" id="53468"/>
    <lineage>
        <taxon>Eukaryota</taxon>
        <taxon>Metazoa</taxon>
        <taxon>Spiralia</taxon>
        <taxon>Lophotrochozoa</taxon>
        <taxon>Platyhelminthes</taxon>
        <taxon>Cestoda</taxon>
        <taxon>Eucestoda</taxon>
        <taxon>Cyclophyllidea</taxon>
        <taxon>Mesocestoididae</taxon>
        <taxon>Mesocestoides</taxon>
    </lineage>
</organism>
<dbReference type="InterPro" id="IPR035940">
    <property type="entry name" value="CAP_sf"/>
</dbReference>